<name>A0A5N5REQ5_9BIFI</name>
<keyword evidence="4" id="KW-1185">Reference proteome</keyword>
<dbReference type="EMBL" id="RQSP01000047">
    <property type="protein sequence ID" value="KAB5605390.1"/>
    <property type="molecule type" value="Genomic_DNA"/>
</dbReference>
<sequence length="262" mass="29117">MLTNKKLNHALLISMLTVFIIALCPYKAQATDATHISYDSAVSFLNSDESYPQAKTLIEAASNKPTSTFTIHDPIKVYFIYPAQQWDSLKSSTILSEYIWVAPVTMQDLPHGALELWNHNGVVEFGSYFIDSDLVRYMPRNMAYNNMLLIDLRSRAVYTMNEQFITALNPSAKSILPQRSNLDEGLVEINDSTSRDDTSQVHDEYSSYANGASRTIPTSNSKAEHQHTQGFSMSLAGGVVAATIVVVAIPIVFATGRNQRLE</sequence>
<keyword evidence="2" id="KW-0732">Signal</keyword>
<feature type="transmembrane region" description="Helical" evidence="1">
    <location>
        <begin position="231"/>
        <end position="254"/>
    </location>
</feature>
<keyword evidence="1" id="KW-0472">Membrane</keyword>
<organism evidence="3 4">
    <name type="scientific">Bifidobacterium jacchi</name>
    <dbReference type="NCBI Taxonomy" id="2490545"/>
    <lineage>
        <taxon>Bacteria</taxon>
        <taxon>Bacillati</taxon>
        <taxon>Actinomycetota</taxon>
        <taxon>Actinomycetes</taxon>
        <taxon>Bifidobacteriales</taxon>
        <taxon>Bifidobacteriaceae</taxon>
        <taxon>Bifidobacterium</taxon>
    </lineage>
</organism>
<proteinExistence type="predicted"/>
<reference evidence="3 4" key="1">
    <citation type="journal article" date="2019" name="Int. J. Syst. Evol. Microbiol.">
        <title>Bifidobacterium jacchi sp. nov., isolated from the faeces of a baby common marmoset (Callithrix jacchus).</title>
        <authorList>
            <person name="Modesto M."/>
            <person name="Watanabe K."/>
            <person name="Arita M."/>
            <person name="Satti M."/>
            <person name="Oki K."/>
            <person name="Sciavilla P."/>
            <person name="Patavino C."/>
            <person name="Camma C."/>
            <person name="Michelini S."/>
            <person name="Sgorbati B."/>
            <person name="Mattarelli P."/>
        </authorList>
    </citation>
    <scope>NUCLEOTIDE SEQUENCE [LARGE SCALE GENOMIC DNA]</scope>
    <source>
        <strain evidence="3 4">MRM 9.3</strain>
    </source>
</reference>
<evidence type="ECO:0000256" key="1">
    <source>
        <dbReference type="SAM" id="Phobius"/>
    </source>
</evidence>
<evidence type="ECO:0000256" key="2">
    <source>
        <dbReference type="SAM" id="SignalP"/>
    </source>
</evidence>
<dbReference type="Proteomes" id="UP000326336">
    <property type="component" value="Unassembled WGS sequence"/>
</dbReference>
<feature type="chain" id="PRO_5024876148" evidence="2">
    <location>
        <begin position="31"/>
        <end position="262"/>
    </location>
</feature>
<dbReference type="AlphaFoldDB" id="A0A5N5REQ5"/>
<keyword evidence="1" id="KW-0812">Transmembrane</keyword>
<feature type="signal peptide" evidence="2">
    <location>
        <begin position="1"/>
        <end position="30"/>
    </location>
</feature>
<evidence type="ECO:0000313" key="3">
    <source>
        <dbReference type="EMBL" id="KAB5605390.1"/>
    </source>
</evidence>
<dbReference type="RefSeq" id="WP_151917479.1">
    <property type="nucleotide sequence ID" value="NZ_RQSP01000047.1"/>
</dbReference>
<comment type="caution">
    <text evidence="3">The sequence shown here is derived from an EMBL/GenBank/DDBJ whole genome shotgun (WGS) entry which is preliminary data.</text>
</comment>
<evidence type="ECO:0000313" key="4">
    <source>
        <dbReference type="Proteomes" id="UP000326336"/>
    </source>
</evidence>
<gene>
    <name evidence="3" type="ORF">EHS19_09325</name>
</gene>
<protein>
    <submittedName>
        <fullName evidence="3">Uncharacterized protein</fullName>
    </submittedName>
</protein>
<keyword evidence="1" id="KW-1133">Transmembrane helix</keyword>
<accession>A0A5N5REQ5</accession>